<dbReference type="Proteomes" id="UP000004679">
    <property type="component" value="Unassembled WGS sequence"/>
</dbReference>
<protein>
    <submittedName>
        <fullName evidence="1">Uncharacterized protein</fullName>
    </submittedName>
</protein>
<name>C0N815_9GAMM</name>
<accession>C0N815</accession>
<sequence>MAASVQSVSANNQMSPMIVVGTTPSYSENNLAGSVDSITRDELAISHVDDTMDE</sequence>
<evidence type="ECO:0000313" key="2">
    <source>
        <dbReference type="Proteomes" id="UP000004679"/>
    </source>
</evidence>
<keyword evidence="2" id="KW-1185">Reference proteome</keyword>
<dbReference type="HOGENOM" id="CLU_3045270_0_0_6"/>
<dbReference type="EMBL" id="GG657900">
    <property type="protein sequence ID" value="EEF79081.1"/>
    <property type="molecule type" value="Genomic_DNA"/>
</dbReference>
<organism evidence="1 2">
    <name type="scientific">Methylophaga thiooxydans DMS010</name>
    <dbReference type="NCBI Taxonomy" id="637616"/>
    <lineage>
        <taxon>Bacteria</taxon>
        <taxon>Pseudomonadati</taxon>
        <taxon>Pseudomonadota</taxon>
        <taxon>Gammaproteobacteria</taxon>
        <taxon>Thiotrichales</taxon>
        <taxon>Piscirickettsiaceae</taxon>
        <taxon>Methylophaga</taxon>
    </lineage>
</organism>
<gene>
    <name evidence="1" type="ORF">MDMS009_2341</name>
</gene>
<evidence type="ECO:0000313" key="1">
    <source>
        <dbReference type="EMBL" id="EEF79081.1"/>
    </source>
</evidence>
<proteinExistence type="predicted"/>
<dbReference type="AlphaFoldDB" id="C0N815"/>
<reference evidence="1 2" key="1">
    <citation type="journal article" date="2011" name="J. Bacteriol.">
        <title>Draft genome sequence of the chemolithoheterotrophic, halophilic methylotroph Methylophaga thiooxydans DMS010.</title>
        <authorList>
            <person name="Boden R."/>
            <person name="Ferriera S."/>
            <person name="Johnson J."/>
            <person name="Kelly D.P."/>
            <person name="Murrell J.C."/>
            <person name="Schafer H."/>
        </authorList>
    </citation>
    <scope>NUCLEOTIDE SEQUENCE [LARGE SCALE GENOMIC DNA]</scope>
    <source>
        <strain evidence="1 2">DMS010</strain>
    </source>
</reference>